<protein>
    <recommendedName>
        <fullName evidence="3">Peptidase U49</fullName>
    </recommendedName>
</protein>
<keyword evidence="2" id="KW-1185">Reference proteome</keyword>
<sequence>MPQPIIFFDYDKITKQVIASGISKKDIYSYFETPYEKVFQDFLWIAQTLLFIAEKQIGISPARVFFNNSFTINAKAGKQNGLYLISINSGLVVQTSLFFSRYADIIEDPMMTFFDKVKGKLPHSIPTLLRDFSVRFTIDHEFAHLYQKRSVDKNWMEMEYSAEKSEEFSIENHVMEFDADFWGVTGVASAIHTYFEGIDDSLKNENTLSALAIIGVTSLLCKFYIGQKTPDRLYFKEHKHPHPLIRAMSICTHLNWILTDNLGQKFHLSWPDIMGNAIFLSDKLLEKNGLKFKGDILLTYVNNLKKIQEYINYLNEQTKQYGNLIINNPPTDKIDISWDKIFKTFNESFDNPDDGDILVGKGSHFAPI</sequence>
<accession>A0A3B7MU21</accession>
<reference evidence="1 2" key="1">
    <citation type="submission" date="2018-09" db="EMBL/GenBank/DDBJ databases">
        <title>Genome sequencing of strain 6GH32-13.</title>
        <authorList>
            <person name="Weon H.-Y."/>
            <person name="Heo J."/>
            <person name="Kwon S.-W."/>
        </authorList>
    </citation>
    <scope>NUCLEOTIDE SEQUENCE [LARGE SCALE GENOMIC DNA]</scope>
    <source>
        <strain evidence="1 2">5GH32-13</strain>
    </source>
</reference>
<evidence type="ECO:0008006" key="3">
    <source>
        <dbReference type="Google" id="ProtNLM"/>
    </source>
</evidence>
<dbReference type="OrthoDB" id="7061679at2"/>
<name>A0A3B7MU21_9BACT</name>
<proteinExistence type="predicted"/>
<dbReference type="EMBL" id="CP032157">
    <property type="protein sequence ID" value="AXY78044.1"/>
    <property type="molecule type" value="Genomic_DNA"/>
</dbReference>
<dbReference type="KEGG" id="pseg:D3H65_30400"/>
<organism evidence="1 2">
    <name type="scientific">Paraflavitalea soli</name>
    <dbReference type="NCBI Taxonomy" id="2315862"/>
    <lineage>
        <taxon>Bacteria</taxon>
        <taxon>Pseudomonadati</taxon>
        <taxon>Bacteroidota</taxon>
        <taxon>Chitinophagia</taxon>
        <taxon>Chitinophagales</taxon>
        <taxon>Chitinophagaceae</taxon>
        <taxon>Paraflavitalea</taxon>
    </lineage>
</organism>
<dbReference type="Proteomes" id="UP000263900">
    <property type="component" value="Chromosome"/>
</dbReference>
<gene>
    <name evidence="1" type="ORF">D3H65_30400</name>
</gene>
<evidence type="ECO:0000313" key="1">
    <source>
        <dbReference type="EMBL" id="AXY78044.1"/>
    </source>
</evidence>
<dbReference type="AlphaFoldDB" id="A0A3B7MU21"/>
<evidence type="ECO:0000313" key="2">
    <source>
        <dbReference type="Proteomes" id="UP000263900"/>
    </source>
</evidence>
<dbReference type="RefSeq" id="WP_119053917.1">
    <property type="nucleotide sequence ID" value="NZ_CP032157.1"/>
</dbReference>